<feature type="domain" description="Amine oxidase" evidence="1">
    <location>
        <begin position="12"/>
        <end position="403"/>
    </location>
</feature>
<dbReference type="AlphaFoldDB" id="A0A212RMH3"/>
<evidence type="ECO:0000313" key="3">
    <source>
        <dbReference type="Proteomes" id="UP000197025"/>
    </source>
</evidence>
<dbReference type="Gene3D" id="3.50.50.60">
    <property type="entry name" value="FAD/NAD(P)-binding domain"/>
    <property type="match status" value="1"/>
</dbReference>
<gene>
    <name evidence="2" type="ORF">SAMN02746019_00019470</name>
</gene>
<dbReference type="InterPro" id="IPR050464">
    <property type="entry name" value="Zeta_carotene_desat/Oxidored"/>
</dbReference>
<evidence type="ECO:0000313" key="2">
    <source>
        <dbReference type="EMBL" id="SNB73661.1"/>
    </source>
</evidence>
<dbReference type="Pfam" id="PF01593">
    <property type="entry name" value="Amino_oxidase"/>
    <property type="match status" value="1"/>
</dbReference>
<protein>
    <submittedName>
        <fullName evidence="2">Protoporphyrinogen oxidase</fullName>
    </submittedName>
</protein>
<dbReference type="PANTHER" id="PTHR42923">
    <property type="entry name" value="PROTOPORPHYRINOGEN OXIDASE"/>
    <property type="match status" value="1"/>
</dbReference>
<dbReference type="InterPro" id="IPR002937">
    <property type="entry name" value="Amino_oxidase"/>
</dbReference>
<dbReference type="SUPFAM" id="SSF51905">
    <property type="entry name" value="FAD/NAD(P)-binding domain"/>
    <property type="match status" value="1"/>
</dbReference>
<dbReference type="Proteomes" id="UP000197025">
    <property type="component" value="Unassembled WGS sequence"/>
</dbReference>
<dbReference type="PRINTS" id="PR00419">
    <property type="entry name" value="ADXRDTASE"/>
</dbReference>
<organism evidence="2 3">
    <name type="scientific">Thermoflexus hugenholtzii JAD2</name>
    <dbReference type="NCBI Taxonomy" id="877466"/>
    <lineage>
        <taxon>Bacteria</taxon>
        <taxon>Bacillati</taxon>
        <taxon>Chloroflexota</taxon>
        <taxon>Thermoflexia</taxon>
        <taxon>Thermoflexales</taxon>
        <taxon>Thermoflexaceae</taxon>
        <taxon>Thermoflexus</taxon>
    </lineage>
</organism>
<dbReference type="GO" id="GO:0016491">
    <property type="term" value="F:oxidoreductase activity"/>
    <property type="evidence" value="ECO:0007669"/>
    <property type="project" value="InterPro"/>
</dbReference>
<accession>A0A212RMH3</accession>
<dbReference type="OrthoDB" id="9803192at2"/>
<name>A0A212RMH3_9CHLR</name>
<reference evidence="3" key="1">
    <citation type="submission" date="2017-06" db="EMBL/GenBank/DDBJ databases">
        <authorList>
            <person name="Varghese N."/>
            <person name="Submissions S."/>
        </authorList>
    </citation>
    <scope>NUCLEOTIDE SEQUENCE [LARGE SCALE GENOMIC DNA]</scope>
    <source>
        <strain evidence="3">JAD2</strain>
    </source>
</reference>
<dbReference type="EMBL" id="FYEK01000071">
    <property type="protein sequence ID" value="SNB73661.1"/>
    <property type="molecule type" value="Genomic_DNA"/>
</dbReference>
<dbReference type="Gene3D" id="3.90.660.50">
    <property type="match status" value="1"/>
</dbReference>
<sequence length="438" mass="50377">MRIAVIGGGIVGVSLAYFLSRAGHRVVLYEASDQPGGLAGTIRLGDVEVDRFYHTILSSDTHMQALAAELGIADRLRFRPTGSAFFHEGRLYPMTTLRDFMAFPLLRTADRIRLGLTILAAYLHRDWRRLEEISVEEWLIRWGGRRAFHHLWRPMLRAKFDGRFEDLPATYIWARLIRTRSTRRGVSQREMAGYLVGGHMTMIRAMIRAIEATGGEIRLRTPVREVRVEENRVRGVRIDGVVEPFEAAAITLHPPLVPPLLPDVQGSWVEDLRAWRYLGVICVLLALDRPLTDYWTVYITDESVPFTGVIETTHYIDPADVGGHHLVYLPKYVAWDSPWLQRSDSEILEAWLEHLQRMFPSFHPSWVRHARVHRERYVEPLFHRGQWRRIPPLVTPVEGLFLVNLTQIYPALTNGESLTRHARRSAEEITRHLEGGSL</sequence>
<dbReference type="InterPro" id="IPR036188">
    <property type="entry name" value="FAD/NAD-bd_sf"/>
</dbReference>
<dbReference type="RefSeq" id="WP_088572198.1">
    <property type="nucleotide sequence ID" value="NZ_FYEK01000071.1"/>
</dbReference>
<evidence type="ECO:0000259" key="1">
    <source>
        <dbReference type="Pfam" id="PF01593"/>
    </source>
</evidence>
<keyword evidence="3" id="KW-1185">Reference proteome</keyword>
<dbReference type="InParanoid" id="A0A212RMH3"/>
<dbReference type="NCBIfam" id="NF005560">
    <property type="entry name" value="PRK07233.1"/>
    <property type="match status" value="1"/>
</dbReference>
<proteinExistence type="predicted"/>
<dbReference type="PANTHER" id="PTHR42923:SF46">
    <property type="entry name" value="AMINE OXIDASE"/>
    <property type="match status" value="1"/>
</dbReference>